<dbReference type="Proteomes" id="UP000046392">
    <property type="component" value="Unplaced"/>
</dbReference>
<evidence type="ECO:0000259" key="3">
    <source>
        <dbReference type="PROSITE" id="PS50879"/>
    </source>
</evidence>
<keyword evidence="1" id="KW-0863">Zinc-finger</keyword>
<dbReference type="Pfam" id="PF00075">
    <property type="entry name" value="RNase_H"/>
    <property type="match status" value="1"/>
</dbReference>
<dbReference type="GO" id="GO:0003676">
    <property type="term" value="F:nucleic acid binding"/>
    <property type="evidence" value="ECO:0007669"/>
    <property type="project" value="InterPro"/>
</dbReference>
<evidence type="ECO:0000313" key="6">
    <source>
        <dbReference type="WBParaSite" id="SPAL_0001543400.1"/>
    </source>
</evidence>
<dbReference type="InterPro" id="IPR036397">
    <property type="entry name" value="RNaseH_sf"/>
</dbReference>
<organism evidence="5 6">
    <name type="scientific">Strongyloides papillosus</name>
    <name type="common">Intestinal threadworm</name>
    <dbReference type="NCBI Taxonomy" id="174720"/>
    <lineage>
        <taxon>Eukaryota</taxon>
        <taxon>Metazoa</taxon>
        <taxon>Ecdysozoa</taxon>
        <taxon>Nematoda</taxon>
        <taxon>Chromadorea</taxon>
        <taxon>Rhabditida</taxon>
        <taxon>Tylenchina</taxon>
        <taxon>Panagrolaimomorpha</taxon>
        <taxon>Strongyloidoidea</taxon>
        <taxon>Strongyloididae</taxon>
        <taxon>Strongyloides</taxon>
    </lineage>
</organism>
<dbReference type="InterPro" id="IPR012337">
    <property type="entry name" value="RNaseH-like_sf"/>
</dbReference>
<dbReference type="SUPFAM" id="SSF56672">
    <property type="entry name" value="DNA/RNA polymerases"/>
    <property type="match status" value="1"/>
</dbReference>
<dbReference type="PROSITE" id="PS50994">
    <property type="entry name" value="INTEGRASE"/>
    <property type="match status" value="1"/>
</dbReference>
<feature type="domain" description="CCHC-type" evidence="2">
    <location>
        <begin position="220"/>
        <end position="235"/>
    </location>
</feature>
<feature type="domain" description="Integrase catalytic" evidence="4">
    <location>
        <begin position="944"/>
        <end position="1101"/>
    </location>
</feature>
<dbReference type="GO" id="GO:0019899">
    <property type="term" value="F:enzyme binding"/>
    <property type="evidence" value="ECO:0007669"/>
    <property type="project" value="UniProtKB-ARBA"/>
</dbReference>
<evidence type="ECO:0000259" key="2">
    <source>
        <dbReference type="PROSITE" id="PS50158"/>
    </source>
</evidence>
<dbReference type="SUPFAM" id="SSF57756">
    <property type="entry name" value="Retrovirus zinc finger-like domains"/>
    <property type="match status" value="1"/>
</dbReference>
<dbReference type="PANTHER" id="PTHR37984">
    <property type="entry name" value="PROTEIN CBG26694"/>
    <property type="match status" value="1"/>
</dbReference>
<dbReference type="InterPro" id="IPR043502">
    <property type="entry name" value="DNA/RNA_pol_sf"/>
</dbReference>
<dbReference type="Gene3D" id="3.30.420.10">
    <property type="entry name" value="Ribonuclease H-like superfamily/Ribonuclease H"/>
    <property type="match status" value="2"/>
</dbReference>
<protein>
    <submittedName>
        <fullName evidence="6">CCHC-type domain-containing protein</fullName>
    </submittedName>
</protein>
<dbReference type="CDD" id="cd00303">
    <property type="entry name" value="retropepsin_like"/>
    <property type="match status" value="1"/>
</dbReference>
<evidence type="ECO:0000259" key="4">
    <source>
        <dbReference type="PROSITE" id="PS50994"/>
    </source>
</evidence>
<dbReference type="InterPro" id="IPR043128">
    <property type="entry name" value="Rev_trsase/Diguanyl_cyclase"/>
</dbReference>
<dbReference type="SUPFAM" id="SSF53098">
    <property type="entry name" value="Ribonuclease H-like"/>
    <property type="match status" value="2"/>
</dbReference>
<dbReference type="PANTHER" id="PTHR37984:SF5">
    <property type="entry name" value="PROTEIN NYNRIN-LIKE"/>
    <property type="match status" value="1"/>
</dbReference>
<dbReference type="Gene3D" id="3.30.70.270">
    <property type="match status" value="1"/>
</dbReference>
<dbReference type="GO" id="GO:0015074">
    <property type="term" value="P:DNA integration"/>
    <property type="evidence" value="ECO:0007669"/>
    <property type="project" value="InterPro"/>
</dbReference>
<dbReference type="InterPro" id="IPR050951">
    <property type="entry name" value="Retrovirus_Pol_polyprotein"/>
</dbReference>
<dbReference type="InterPro" id="IPR000477">
    <property type="entry name" value="RT_dom"/>
</dbReference>
<keyword evidence="1" id="KW-0479">Metal-binding</keyword>
<dbReference type="InterPro" id="IPR036875">
    <property type="entry name" value="Znf_CCHC_sf"/>
</dbReference>
<sequence length="1406" mass="159822">MESFGNGFFNETASSGAVELRNVLKLEDYKGTSYTDYLKKLFTMRRIPKEDFPIQAIMQQNAERQSEMLECMSEDPTWEEIEQYVEEYCMINAKTWQSELVDVLKMEKQWGETPREFFRRLERSAAMLIGRKDPKDVLLLFASRMPKSAHKYLLQVKDFSEASLIHAWTQSMEEKKLLISEGSRGNAAVNLSQEVKRSAVDKSNDVSHLNGDGNSRRFTCYTCGMDGHTSRFCPSRVKQASHEIRTAHLESSEGLPHLESSEGLRKEGMAYKVVRVNGVDVRVLLDSGAEVNGLCVKDAKRLNLLVENVKGEKLLSADGNELKCLGQVEVSYSDLMNEVTLTKRVVVMDASTSWLSAATARQLNIDINAAVKEANDALDVNRKVIYDLKERDFVKVATFLENNPHLYDESEVVSKLVVNLPIVDEKVEVLKKPISAPYPLKSKELREKFAKTMERNILRGHWQRITHPVITSPCSVVEKKDSPYLRLCLDGRKINSCFDKKYCSMNLPSPVKVLNDLKLDEMSESSLLTTLDLQDAFMQVKIPSDCYKFSTVSTIFGMYACTGLQFGWNVSSKLFHEEFSKLITGVPNCTQYVDDVVISGGKCEQEESVLELLRRLSNARFKLNLGKCHFFKKSVQFLGNELCSGSFALSGKRKDMLSLTVKPSTVKEAQEFVGKYQYVSSFIPSFASIIVLLDKSNRDDVILCDVFQRKLTDAECRYSEIEKILLSLHDALLHFRYTNGGLPFVVESTSLELCHLLKKSTPFPFESSKRIQRLMVPLVMEEIVAYHVTRDKLLQSMILNGRSFEIRRVTLPQFTRVLSRHMPLNELQEVNNSDSQIGLAIKNLEMKEAANLRELNATLRKNFELLRIENNVLMVDDLPYLPDYYAKSVMERIHNDLHCGSKYLQNVFSQVAVTVGTVKLCQEVVKSCELCSVFRNRCKQKLRSWIAPLNSRERAHVDLAELDGMLMFVFTDTYSGAIIMKILRNKSAQSIVETLMSIFAYFGVWQVMISDNEWCFQNSCVDEFLESYGVLRVYIPIYSPVTNGSAERAVQSVKKTVKKLLEEGVNRRCLEFEVFKRLNHSKPDCLTRFYETPKEKREWNSEWVILERTDVYYKRTNKPGEKSVKGVLVAKNGERLLMIETLEEEMIIIPRDRMTDCPKSENENSDANNLVTIVEEMDLNDNHQDGKEDDSLVTNVLEITDQMDQDDAMNSEALESMSGTELKEAFVRYENVIAVDGSIYEGSGLGAYGRLDGMELAMQKRNGLRGAMTAPRAEVEAYLMVLRVLADGVSDDETRGKTLIISDCSYVTNAVTRGWMNHWILTGKNSSNQPCAHLNQWKEIQSLLVKLGENVTTKHVPGHTYQFHDCADKLARGDEELADLNNVWKDLGTRPSKIHPESSANVVLSP</sequence>
<dbReference type="InterPro" id="IPR002156">
    <property type="entry name" value="RNaseH_domain"/>
</dbReference>
<dbReference type="STRING" id="174720.A0A0N5CC25"/>
<evidence type="ECO:0000313" key="5">
    <source>
        <dbReference type="Proteomes" id="UP000046392"/>
    </source>
</evidence>
<dbReference type="WBParaSite" id="SPAL_0001543400.1">
    <property type="protein sequence ID" value="SPAL_0001543400.1"/>
    <property type="gene ID" value="SPAL_0001543400"/>
</dbReference>
<keyword evidence="5" id="KW-1185">Reference proteome</keyword>
<keyword evidence="1" id="KW-0862">Zinc</keyword>
<dbReference type="InterPro" id="IPR001584">
    <property type="entry name" value="Integrase_cat-core"/>
</dbReference>
<proteinExistence type="predicted"/>
<dbReference type="PROSITE" id="PS50158">
    <property type="entry name" value="ZF_CCHC"/>
    <property type="match status" value="1"/>
</dbReference>
<dbReference type="Gene3D" id="3.10.10.10">
    <property type="entry name" value="HIV Type 1 Reverse Transcriptase, subunit A, domain 1"/>
    <property type="match status" value="1"/>
</dbReference>
<dbReference type="Pfam" id="PF00078">
    <property type="entry name" value="RVT_1"/>
    <property type="match status" value="1"/>
</dbReference>
<accession>A0A0N5CC25</accession>
<dbReference type="GO" id="GO:0042575">
    <property type="term" value="C:DNA polymerase complex"/>
    <property type="evidence" value="ECO:0007669"/>
    <property type="project" value="UniProtKB-ARBA"/>
</dbReference>
<dbReference type="CDD" id="cd01647">
    <property type="entry name" value="RT_LTR"/>
    <property type="match status" value="1"/>
</dbReference>
<dbReference type="GO" id="GO:0004523">
    <property type="term" value="F:RNA-DNA hybrid ribonuclease activity"/>
    <property type="evidence" value="ECO:0007669"/>
    <property type="project" value="InterPro"/>
</dbReference>
<dbReference type="PROSITE" id="PS50879">
    <property type="entry name" value="RNASE_H_1"/>
    <property type="match status" value="1"/>
</dbReference>
<feature type="domain" description="RNase H type-1" evidence="3">
    <location>
        <begin position="1227"/>
        <end position="1376"/>
    </location>
</feature>
<evidence type="ECO:0000256" key="1">
    <source>
        <dbReference type="PROSITE-ProRule" id="PRU00047"/>
    </source>
</evidence>
<dbReference type="InterPro" id="IPR001878">
    <property type="entry name" value="Znf_CCHC"/>
</dbReference>
<name>A0A0N5CC25_STREA</name>
<reference evidence="6" key="1">
    <citation type="submission" date="2017-02" db="UniProtKB">
        <authorList>
            <consortium name="WormBaseParasite"/>
        </authorList>
    </citation>
    <scope>IDENTIFICATION</scope>
</reference>
<dbReference type="GO" id="GO:0008270">
    <property type="term" value="F:zinc ion binding"/>
    <property type="evidence" value="ECO:0007669"/>
    <property type="project" value="UniProtKB-KW"/>
</dbReference>